<keyword evidence="6 11" id="KW-0863">Zinc-finger</keyword>
<evidence type="ECO:0000256" key="4">
    <source>
        <dbReference type="ARBA" id="ARBA00014973"/>
    </source>
</evidence>
<keyword evidence="10 11" id="KW-0539">Nucleus</keyword>
<dbReference type="GO" id="GO:0006368">
    <property type="term" value="P:transcription elongation by RNA polymerase II"/>
    <property type="evidence" value="ECO:0007669"/>
    <property type="project" value="TreeGrafter"/>
</dbReference>
<evidence type="ECO:0000313" key="12">
    <source>
        <dbReference type="EMBL" id="KAF9668751.1"/>
    </source>
</evidence>
<comment type="function">
    <text evidence="1 11">Transcription elongation factor implicated in the maintenance of proper chromatin structure in actively transcribed regions.</text>
</comment>
<gene>
    <name evidence="12" type="ORF">SADUNF_Sadunf14G0036100</name>
</gene>
<dbReference type="Pfam" id="PF05129">
    <property type="entry name" value="Zn_ribbon_Elf1"/>
    <property type="match status" value="1"/>
</dbReference>
<reference evidence="12 13" key="1">
    <citation type="submission" date="2020-10" db="EMBL/GenBank/DDBJ databases">
        <title>Plant Genome Project.</title>
        <authorList>
            <person name="Zhang R.-G."/>
        </authorList>
    </citation>
    <scope>NUCLEOTIDE SEQUENCE [LARGE SCALE GENOMIC DNA]</scope>
    <source>
        <strain evidence="12">FAFU-HL-1</strain>
        <tissue evidence="12">Leaf</tissue>
    </source>
</reference>
<dbReference type="FunFam" id="2.20.25.190:FF:000001">
    <property type="entry name" value="Transcription elongation factor 1 homolog"/>
    <property type="match status" value="1"/>
</dbReference>
<proteinExistence type="inferred from homology"/>
<evidence type="ECO:0000256" key="3">
    <source>
        <dbReference type="ARBA" id="ARBA00009730"/>
    </source>
</evidence>
<protein>
    <recommendedName>
        <fullName evidence="4 11">Transcription elongation factor 1 homolog</fullName>
    </recommendedName>
</protein>
<accession>A0A835MPM5</accession>
<comment type="similarity">
    <text evidence="3 11">Belongs to the ELOF1 family.</text>
</comment>
<dbReference type="OrthoDB" id="445983at2759"/>
<dbReference type="AlphaFoldDB" id="A0A835MPM5"/>
<evidence type="ECO:0000256" key="5">
    <source>
        <dbReference type="ARBA" id="ARBA00022723"/>
    </source>
</evidence>
<dbReference type="PANTHER" id="PTHR20934">
    <property type="entry name" value="TRANSCRIPTION ELONGATION FACTOR 1 HOMOLOG"/>
    <property type="match status" value="1"/>
</dbReference>
<dbReference type="Proteomes" id="UP000657918">
    <property type="component" value="Unassembled WGS sequence"/>
</dbReference>
<evidence type="ECO:0000313" key="13">
    <source>
        <dbReference type="Proteomes" id="UP000657918"/>
    </source>
</evidence>
<evidence type="ECO:0000256" key="6">
    <source>
        <dbReference type="ARBA" id="ARBA00022771"/>
    </source>
</evidence>
<evidence type="ECO:0000256" key="9">
    <source>
        <dbReference type="ARBA" id="ARBA00023163"/>
    </source>
</evidence>
<evidence type="ECO:0000256" key="8">
    <source>
        <dbReference type="ARBA" id="ARBA00023015"/>
    </source>
</evidence>
<comment type="caution">
    <text evidence="12">The sequence shown here is derived from an EMBL/GenBank/DDBJ whole genome shotgun (WGS) entry which is preliminary data.</text>
</comment>
<keyword evidence="13" id="KW-1185">Reference proteome</keyword>
<evidence type="ECO:0000256" key="2">
    <source>
        <dbReference type="ARBA" id="ARBA00004123"/>
    </source>
</evidence>
<dbReference type="InterPro" id="IPR038567">
    <property type="entry name" value="T_Elf1_sf"/>
</dbReference>
<organism evidence="12 13">
    <name type="scientific">Salix dunnii</name>
    <dbReference type="NCBI Taxonomy" id="1413687"/>
    <lineage>
        <taxon>Eukaryota</taxon>
        <taxon>Viridiplantae</taxon>
        <taxon>Streptophyta</taxon>
        <taxon>Embryophyta</taxon>
        <taxon>Tracheophyta</taxon>
        <taxon>Spermatophyta</taxon>
        <taxon>Magnoliopsida</taxon>
        <taxon>eudicotyledons</taxon>
        <taxon>Gunneridae</taxon>
        <taxon>Pentapetalae</taxon>
        <taxon>rosids</taxon>
        <taxon>fabids</taxon>
        <taxon>Malpighiales</taxon>
        <taxon>Salicaceae</taxon>
        <taxon>Saliceae</taxon>
        <taxon>Salix</taxon>
    </lineage>
</organism>
<dbReference type="GO" id="GO:0008270">
    <property type="term" value="F:zinc ion binding"/>
    <property type="evidence" value="ECO:0007669"/>
    <property type="project" value="UniProtKB-KW"/>
</dbReference>
<keyword evidence="5 11" id="KW-0479">Metal-binding</keyword>
<dbReference type="SUPFAM" id="SSF57783">
    <property type="entry name" value="Zinc beta-ribbon"/>
    <property type="match status" value="2"/>
</dbReference>
<dbReference type="InterPro" id="IPR007808">
    <property type="entry name" value="Elf1"/>
</dbReference>
<dbReference type="GO" id="GO:0008023">
    <property type="term" value="C:transcription elongation factor complex"/>
    <property type="evidence" value="ECO:0007669"/>
    <property type="project" value="TreeGrafter"/>
</dbReference>
<name>A0A835MPM5_9ROSI</name>
<evidence type="ECO:0000256" key="10">
    <source>
        <dbReference type="ARBA" id="ARBA00023242"/>
    </source>
</evidence>
<keyword evidence="9 11" id="KW-0804">Transcription</keyword>
<dbReference type="EMBL" id="JADGMS010000014">
    <property type="protein sequence ID" value="KAF9668751.1"/>
    <property type="molecule type" value="Genomic_DNA"/>
</dbReference>
<evidence type="ECO:0000256" key="7">
    <source>
        <dbReference type="ARBA" id="ARBA00022833"/>
    </source>
</evidence>
<dbReference type="Gene3D" id="2.20.25.190">
    <property type="match status" value="2"/>
</dbReference>
<dbReference type="PANTHER" id="PTHR20934:SF7">
    <property type="entry name" value="TRANSCRIPTION ELONGATION FACTOR 1 HOMOLOG"/>
    <property type="match status" value="1"/>
</dbReference>
<keyword evidence="8 11" id="KW-0805">Transcription regulation</keyword>
<evidence type="ECO:0000256" key="1">
    <source>
        <dbReference type="ARBA" id="ARBA00003357"/>
    </source>
</evidence>
<dbReference type="GO" id="GO:0000993">
    <property type="term" value="F:RNA polymerase II complex binding"/>
    <property type="evidence" value="ECO:0007669"/>
    <property type="project" value="TreeGrafter"/>
</dbReference>
<keyword evidence="7 11" id="KW-0862">Zinc</keyword>
<sequence>MGRRRSRSDHPVKIFRFPFCQHKASVGCYFNKKLNTGRLTPLTEPIDIDSEWIDECEQVNKNLDHRYSKNGLDRGRDLFIFTMARRKSRSNTRAVKKPMQKLETIFRCPFCQHENSVGCSFNKALSIGEISCSICSAGYETRITPLTEPIDMYCEWMDECQRVNTKP</sequence>
<comment type="subcellular location">
    <subcellularLocation>
        <location evidence="2 11">Nucleus</location>
    </subcellularLocation>
</comment>
<evidence type="ECO:0000256" key="11">
    <source>
        <dbReference type="RuleBase" id="RU364033"/>
    </source>
</evidence>